<dbReference type="Proteomes" id="UP000030145">
    <property type="component" value="Unassembled WGS sequence"/>
</dbReference>
<protein>
    <recommendedName>
        <fullName evidence="3">Transposase</fullName>
    </recommendedName>
</protein>
<accession>A0A0A2DMM4</accession>
<gene>
    <name evidence="1" type="ORF">MA47_09755</name>
</gene>
<reference evidence="1 2" key="1">
    <citation type="submission" date="2014-10" db="EMBL/GenBank/DDBJ databases">
        <title>Whole Genome sequence of Corynebacterium auriscanis strain CIP 106629.</title>
        <authorList>
            <person name="Hassan S.S."/>
            <person name="Jamal S.B."/>
            <person name="Tiwari S."/>
            <person name="Oliveira L.D.C."/>
            <person name="Souza F."/>
            <person name="Mariano D.C."/>
            <person name="Almeida S."/>
            <person name="Dorella F."/>
            <person name="Pereira F."/>
            <person name="Carvalho A."/>
            <person name="Leal C.A."/>
            <person name="Soares S.D.C."/>
            <person name="Figueiredo H.C."/>
            <person name="Silva A."/>
            <person name="Azevedo V.A."/>
        </authorList>
    </citation>
    <scope>NUCLEOTIDE SEQUENCE [LARGE SCALE GENOMIC DNA]</scope>
    <source>
        <strain evidence="1 2">CIP 106629</strain>
    </source>
</reference>
<dbReference type="EMBL" id="JRVJ01000021">
    <property type="protein sequence ID" value="KGM18156.1"/>
    <property type="molecule type" value="Genomic_DNA"/>
</dbReference>
<proteinExistence type="predicted"/>
<evidence type="ECO:0000313" key="1">
    <source>
        <dbReference type="EMBL" id="KGM18156.1"/>
    </source>
</evidence>
<dbReference type="AlphaFoldDB" id="A0A0A2DMM4"/>
<evidence type="ECO:0008006" key="3">
    <source>
        <dbReference type="Google" id="ProtNLM"/>
    </source>
</evidence>
<comment type="caution">
    <text evidence="1">The sequence shown here is derived from an EMBL/GenBank/DDBJ whole genome shotgun (WGS) entry which is preliminary data.</text>
</comment>
<sequence>MTIINTHKATRRAMKRGVDPMLMEPRNLRTTHRIKRANPNRVISTAWQQTFNTLGENIQTTRNSH</sequence>
<keyword evidence="2" id="KW-1185">Reference proteome</keyword>
<evidence type="ECO:0000313" key="2">
    <source>
        <dbReference type="Proteomes" id="UP000030145"/>
    </source>
</evidence>
<organism evidence="1 2">
    <name type="scientific">Corynebacterium auriscanis</name>
    <dbReference type="NCBI Taxonomy" id="99807"/>
    <lineage>
        <taxon>Bacteria</taxon>
        <taxon>Bacillati</taxon>
        <taxon>Actinomycetota</taxon>
        <taxon>Actinomycetes</taxon>
        <taxon>Mycobacteriales</taxon>
        <taxon>Corynebacteriaceae</taxon>
        <taxon>Corynebacterium</taxon>
    </lineage>
</organism>
<name>A0A0A2DMM4_9CORY</name>